<reference evidence="1" key="1">
    <citation type="journal article" date="2015" name="Nature">
        <title>Complex archaea that bridge the gap between prokaryotes and eukaryotes.</title>
        <authorList>
            <person name="Spang A."/>
            <person name="Saw J.H."/>
            <person name="Jorgensen S.L."/>
            <person name="Zaremba-Niedzwiedzka K."/>
            <person name="Martijn J."/>
            <person name="Lind A.E."/>
            <person name="van Eijk R."/>
            <person name="Schleper C."/>
            <person name="Guy L."/>
            <person name="Ettema T.J."/>
        </authorList>
    </citation>
    <scope>NUCLEOTIDE SEQUENCE</scope>
</reference>
<evidence type="ECO:0000313" key="1">
    <source>
        <dbReference type="EMBL" id="KKL15863.1"/>
    </source>
</evidence>
<dbReference type="InterPro" id="IPR037914">
    <property type="entry name" value="SpoVT-AbrB_sf"/>
</dbReference>
<dbReference type="Gene3D" id="2.10.260.10">
    <property type="match status" value="1"/>
</dbReference>
<organism evidence="1">
    <name type="scientific">marine sediment metagenome</name>
    <dbReference type="NCBI Taxonomy" id="412755"/>
    <lineage>
        <taxon>unclassified sequences</taxon>
        <taxon>metagenomes</taxon>
        <taxon>ecological metagenomes</taxon>
    </lineage>
</organism>
<evidence type="ECO:0008006" key="2">
    <source>
        <dbReference type="Google" id="ProtNLM"/>
    </source>
</evidence>
<gene>
    <name evidence="1" type="ORF">LCGC14_2501350</name>
</gene>
<protein>
    <recommendedName>
        <fullName evidence="2">SpoVT-AbrB domain-containing protein</fullName>
    </recommendedName>
</protein>
<sequence>MKASIIPIGNSKGIRISKVLLNECKIKDSVEITREGDKLVIRPVQQTVRKEWGDAFKLMRERNEDELLLDEGLEEMEAFDWK</sequence>
<dbReference type="SUPFAM" id="SSF89447">
    <property type="entry name" value="AbrB/MazE/MraZ-like"/>
    <property type="match status" value="1"/>
</dbReference>
<name>A0A0F9DVH4_9ZZZZ</name>
<dbReference type="AlphaFoldDB" id="A0A0F9DVH4"/>
<dbReference type="EMBL" id="LAZR01039896">
    <property type="protein sequence ID" value="KKL15863.1"/>
    <property type="molecule type" value="Genomic_DNA"/>
</dbReference>
<proteinExistence type="predicted"/>
<accession>A0A0F9DVH4</accession>
<comment type="caution">
    <text evidence="1">The sequence shown here is derived from an EMBL/GenBank/DDBJ whole genome shotgun (WGS) entry which is preliminary data.</text>
</comment>